<protein>
    <submittedName>
        <fullName evidence="2">Helix-turn-helix domain-containing protein</fullName>
    </submittedName>
</protein>
<evidence type="ECO:0000313" key="2">
    <source>
        <dbReference type="EMBL" id="MBN8204944.1"/>
    </source>
</evidence>
<dbReference type="SUPFAM" id="SSF55781">
    <property type="entry name" value="GAF domain-like"/>
    <property type="match status" value="1"/>
</dbReference>
<accession>A0A939DTY2</accession>
<name>A0A939DTY2_9MICO</name>
<feature type="domain" description="GAF" evidence="1">
    <location>
        <begin position="69"/>
        <end position="220"/>
    </location>
</feature>
<dbReference type="Pfam" id="PF13556">
    <property type="entry name" value="HTH_30"/>
    <property type="match status" value="1"/>
</dbReference>
<dbReference type="SMART" id="SM00065">
    <property type="entry name" value="GAF"/>
    <property type="match status" value="1"/>
</dbReference>
<dbReference type="Gene3D" id="3.30.450.40">
    <property type="match status" value="1"/>
</dbReference>
<dbReference type="InterPro" id="IPR029016">
    <property type="entry name" value="GAF-like_dom_sf"/>
</dbReference>
<evidence type="ECO:0000259" key="1">
    <source>
        <dbReference type="SMART" id="SM00065"/>
    </source>
</evidence>
<dbReference type="Pfam" id="PF13185">
    <property type="entry name" value="GAF_2"/>
    <property type="match status" value="1"/>
</dbReference>
<dbReference type="InterPro" id="IPR051448">
    <property type="entry name" value="CdaR-like_regulators"/>
</dbReference>
<organism evidence="2 3">
    <name type="scientific">Microbacterium esteraromaticum</name>
    <dbReference type="NCBI Taxonomy" id="57043"/>
    <lineage>
        <taxon>Bacteria</taxon>
        <taxon>Bacillati</taxon>
        <taxon>Actinomycetota</taxon>
        <taxon>Actinomycetes</taxon>
        <taxon>Micrococcales</taxon>
        <taxon>Microbacteriaceae</taxon>
        <taxon>Microbacterium</taxon>
    </lineage>
</organism>
<dbReference type="PANTHER" id="PTHR33744:SF1">
    <property type="entry name" value="DNA-BINDING TRANSCRIPTIONAL ACTIVATOR ADER"/>
    <property type="match status" value="1"/>
</dbReference>
<proteinExistence type="predicted"/>
<dbReference type="RefSeq" id="WP_179409333.1">
    <property type="nucleotide sequence ID" value="NZ_JAEKJQ010000001.1"/>
</dbReference>
<dbReference type="Gene3D" id="1.10.10.2840">
    <property type="entry name" value="PucR C-terminal helix-turn-helix domain"/>
    <property type="match status" value="1"/>
</dbReference>
<dbReference type="Proteomes" id="UP000664385">
    <property type="component" value="Unassembled WGS sequence"/>
</dbReference>
<reference evidence="2" key="1">
    <citation type="submission" date="2020-12" db="EMBL/GenBank/DDBJ databases">
        <title>PHA producing bacteria isolated from mangrove.</title>
        <authorList>
            <person name="Zheng W."/>
            <person name="Yu S."/>
            <person name="Huang Y."/>
        </authorList>
    </citation>
    <scope>NUCLEOTIDE SEQUENCE</scope>
    <source>
        <strain evidence="2">GN8-5</strain>
    </source>
</reference>
<dbReference type="InterPro" id="IPR042070">
    <property type="entry name" value="PucR_C-HTH_sf"/>
</dbReference>
<dbReference type="EMBL" id="JAEMWU010000001">
    <property type="protein sequence ID" value="MBN8204944.1"/>
    <property type="molecule type" value="Genomic_DNA"/>
</dbReference>
<dbReference type="AlphaFoldDB" id="A0A939DTY2"/>
<evidence type="ECO:0000313" key="3">
    <source>
        <dbReference type="Proteomes" id="UP000664385"/>
    </source>
</evidence>
<gene>
    <name evidence="2" type="ORF">JF543_03105</name>
</gene>
<dbReference type="InterPro" id="IPR003018">
    <property type="entry name" value="GAF"/>
</dbReference>
<dbReference type="InterPro" id="IPR025736">
    <property type="entry name" value="PucR_C-HTH_dom"/>
</dbReference>
<sequence>MSSDLAAILRAIGDGATPEPDRIRTALGTDSATADALVELAYRVEGLRQRSAELRVMMSSTRELLAEPDADLMLQRIVDHAHELIAGDVTYLSVYDPTRDELRVRAASGTISSRFLGMVVPAGVGLASRAVHTRHPQWVEDYTTLTSVPHDPTIDAIVHEERLRSMLGAPLVVKGEVLGVLFTAGRDARAHRPDEISLLSAFAGHAALVLHLARLLGRATDATEQAAVRQRQAEWAAGLHEELTRLAVTGHDAEGIAAALSDALGRRVTLRRAVEGGDPLGQVIRASGDGGRSTVLDDGPIELVAPILGATEVSGALLVERAGEPLTAVERRTVERSALTAALVLLRRDALADAEERVRGELAAELLAAPARREAALARAAGRGHPIAAPWTALVVTCAAEQRASLLSRLRLRTDWLVAPHGDGIAVLAPGDPEPAVTDAEATSGVDAALLVFGRARNLDEAADAVRDIGLTARLAHGLGIHRGRMDAAVLAPYAPLFHGDGARLARFVDSMLHPVVDWDAAKGTMLFATLVALFDQRWQLAATARELHVHVNTLAQRIARLRQMLGSVLDAPEARFRLEMAVRVEQARRALEQT</sequence>
<dbReference type="PANTHER" id="PTHR33744">
    <property type="entry name" value="CARBOHYDRATE DIACID REGULATOR"/>
    <property type="match status" value="1"/>
</dbReference>
<comment type="caution">
    <text evidence="2">The sequence shown here is derived from an EMBL/GenBank/DDBJ whole genome shotgun (WGS) entry which is preliminary data.</text>
</comment>